<reference evidence="1" key="1">
    <citation type="journal article" date="2017" name="Genome Announc.">
        <title>High-Quality Whole-Genome Sequences of the Oligo-Mouse-Microbiota Bacterial Community.</title>
        <authorList>
            <person name="Garzetti D."/>
            <person name="Brugiroux S."/>
            <person name="Bunk B."/>
            <person name="Pukall R."/>
            <person name="McCoy K.D."/>
            <person name="Macpherson A.J."/>
            <person name="Stecher B."/>
        </authorList>
    </citation>
    <scope>NUCLEOTIDE SEQUENCE</scope>
    <source>
        <strain evidence="1">KB18</strain>
    </source>
</reference>
<evidence type="ECO:0000313" key="3">
    <source>
        <dbReference type="Proteomes" id="UP000196710"/>
    </source>
</evidence>
<dbReference type="RefSeq" id="WP_066534532.1">
    <property type="nucleotide sequence ID" value="NZ_CP021422.1"/>
</dbReference>
<keyword evidence="3" id="KW-1185">Reference proteome</keyword>
<name>A0A1Z2XP33_9FIRM</name>
<dbReference type="EMBL" id="CP065321">
    <property type="protein sequence ID" value="QQR29487.1"/>
    <property type="molecule type" value="Genomic_DNA"/>
</dbReference>
<reference evidence="2 4" key="3">
    <citation type="submission" date="2020-11" db="EMBL/GenBank/DDBJ databases">
        <title>Closed and high quality bacterial genomes of the OMM12 community.</title>
        <authorList>
            <person name="Marbouty M."/>
            <person name="Lamy-Besnier Q."/>
            <person name="Debarbieux L."/>
            <person name="Koszul R."/>
        </authorList>
    </citation>
    <scope>NUCLEOTIDE SEQUENCE [LARGE SCALE GENOMIC DNA]</scope>
    <source>
        <strain evidence="2 4">KB18</strain>
    </source>
</reference>
<dbReference type="Proteomes" id="UP000596035">
    <property type="component" value="Chromosome"/>
</dbReference>
<protein>
    <submittedName>
        <fullName evidence="2">Uncharacterized protein</fullName>
    </submittedName>
</protein>
<dbReference type="KEGG" id="amur:ADH66_05740"/>
<dbReference type="Proteomes" id="UP000196710">
    <property type="component" value="Chromosome"/>
</dbReference>
<accession>A0A1Z2XP33</accession>
<proteinExistence type="predicted"/>
<dbReference type="AlphaFoldDB" id="A0A1Z2XP33"/>
<sequence>MKDKYMDLKTEFTETISALSAATGWTMEQTGDVLELVLSAAEKKASLTAAQYRDKVKRARVEATKLLLKNYRQLKWSIEAGTENTLAMLEDKKFQRLMELEESVENQNLRSTALLTASNKVLWAQLNTALDCFREYCEAAASQQTRRQYRLVYERYLAPKEKPVQDIVELLHIERAHFFRGIQEAACTLSVMLFGSHSQEDFLLTVTEETKHERTDQL</sequence>
<gene>
    <name evidence="1" type="ORF">ADH66_05740</name>
    <name evidence="2" type="ORF">I5Q82_15820</name>
</gene>
<evidence type="ECO:0000313" key="1">
    <source>
        <dbReference type="EMBL" id="ASB40202.1"/>
    </source>
</evidence>
<reference evidence="3" key="2">
    <citation type="submission" date="2017-05" db="EMBL/GenBank/DDBJ databases">
        <title>Improved OligoMM genomes.</title>
        <authorList>
            <person name="Garzetti D."/>
        </authorList>
    </citation>
    <scope>NUCLEOTIDE SEQUENCE [LARGE SCALE GENOMIC DNA]</scope>
    <source>
        <strain evidence="3">KB18</strain>
    </source>
</reference>
<organism evidence="2 4">
    <name type="scientific">Acutalibacter muris</name>
    <dbReference type="NCBI Taxonomy" id="1796620"/>
    <lineage>
        <taxon>Bacteria</taxon>
        <taxon>Bacillati</taxon>
        <taxon>Bacillota</taxon>
        <taxon>Clostridia</taxon>
        <taxon>Eubacteriales</taxon>
        <taxon>Acutalibacteraceae</taxon>
        <taxon>Acutalibacter</taxon>
    </lineage>
</organism>
<evidence type="ECO:0000313" key="4">
    <source>
        <dbReference type="Proteomes" id="UP000596035"/>
    </source>
</evidence>
<evidence type="ECO:0000313" key="2">
    <source>
        <dbReference type="EMBL" id="QQR29487.1"/>
    </source>
</evidence>
<dbReference type="EMBL" id="CP021422">
    <property type="protein sequence ID" value="ASB40202.1"/>
    <property type="molecule type" value="Genomic_DNA"/>
</dbReference>